<dbReference type="InterPro" id="IPR036165">
    <property type="entry name" value="YefM-like_sf"/>
</dbReference>
<evidence type="ECO:0000256" key="2">
    <source>
        <dbReference type="RuleBase" id="RU362080"/>
    </source>
</evidence>
<comment type="similarity">
    <text evidence="1 2">Belongs to the phD/YefM antitoxin family.</text>
</comment>
<dbReference type="InterPro" id="IPR006442">
    <property type="entry name" value="Antitoxin_Phd/YefM"/>
</dbReference>
<dbReference type="Pfam" id="PF02604">
    <property type="entry name" value="PhdYeFM_antitox"/>
    <property type="match status" value="1"/>
</dbReference>
<name>A0A212M1J9_9FIRM</name>
<evidence type="ECO:0000313" key="3">
    <source>
        <dbReference type="EMBL" id="SCM83694.1"/>
    </source>
</evidence>
<protein>
    <recommendedName>
        <fullName evidence="2">Antitoxin</fullName>
    </recommendedName>
</protein>
<dbReference type="NCBIfam" id="TIGR01552">
    <property type="entry name" value="phd_fam"/>
    <property type="match status" value="1"/>
</dbReference>
<dbReference type="Gene3D" id="3.40.1620.10">
    <property type="entry name" value="YefM-like domain"/>
    <property type="match status" value="1"/>
</dbReference>
<dbReference type="EMBL" id="FMJE01000007">
    <property type="protein sequence ID" value="SCM83694.1"/>
    <property type="molecule type" value="Genomic_DNA"/>
</dbReference>
<accession>A0A212M1J9</accession>
<comment type="function">
    <text evidence="2">Antitoxin component of a type II toxin-antitoxin (TA) system.</text>
</comment>
<dbReference type="RefSeq" id="WP_288186056.1">
    <property type="nucleotide sequence ID" value="NZ_LT608335.1"/>
</dbReference>
<dbReference type="AlphaFoldDB" id="A0A212M1J9"/>
<dbReference type="SUPFAM" id="SSF143120">
    <property type="entry name" value="YefM-like"/>
    <property type="match status" value="1"/>
</dbReference>
<evidence type="ECO:0000256" key="1">
    <source>
        <dbReference type="ARBA" id="ARBA00009981"/>
    </source>
</evidence>
<proteinExistence type="inferred from homology"/>
<organism evidence="3">
    <name type="scientific">uncultured Sporomusa sp</name>
    <dbReference type="NCBI Taxonomy" id="307249"/>
    <lineage>
        <taxon>Bacteria</taxon>
        <taxon>Bacillati</taxon>
        <taxon>Bacillota</taxon>
        <taxon>Negativicutes</taxon>
        <taxon>Selenomonadales</taxon>
        <taxon>Sporomusaceae</taxon>
        <taxon>Sporomusa</taxon>
        <taxon>environmental samples</taxon>
    </lineage>
</organism>
<reference evidence="3" key="1">
    <citation type="submission" date="2016-08" db="EMBL/GenBank/DDBJ databases">
        <authorList>
            <person name="Seilhamer J.J."/>
        </authorList>
    </citation>
    <scope>NUCLEOTIDE SEQUENCE</scope>
    <source>
        <strain evidence="3">86</strain>
    </source>
</reference>
<gene>
    <name evidence="3" type="ORF">KL86SPO_70552</name>
</gene>
<sequence>MPHIRPVSDLRNNFTDISRIVHETAEPVFLTKNGYGDMVVMSMEAFERFQFESEVYFKLKEAEQEAQLTNARYSHKEIFDELKAKLASKVKTGNV</sequence>